<comment type="caution">
    <text evidence="9">The sequence shown here is derived from an EMBL/GenBank/DDBJ whole genome shotgun (WGS) entry which is preliminary data.</text>
</comment>
<evidence type="ECO:0000256" key="7">
    <source>
        <dbReference type="ARBA" id="ARBA00023136"/>
    </source>
</evidence>
<evidence type="ECO:0000256" key="6">
    <source>
        <dbReference type="ARBA" id="ARBA00022989"/>
    </source>
</evidence>
<keyword evidence="6 8" id="KW-1133">Transmembrane helix</keyword>
<proteinExistence type="inferred from homology"/>
<feature type="transmembrane region" description="Helical" evidence="8">
    <location>
        <begin position="195"/>
        <end position="216"/>
    </location>
</feature>
<protein>
    <submittedName>
        <fullName evidence="9">Iron chelate uptake ABC transporter family permease subunit</fullName>
    </submittedName>
</protein>
<feature type="transmembrane region" description="Helical" evidence="8">
    <location>
        <begin position="153"/>
        <end position="174"/>
    </location>
</feature>
<evidence type="ECO:0000256" key="3">
    <source>
        <dbReference type="ARBA" id="ARBA00022448"/>
    </source>
</evidence>
<name>A0ABN1Q8V1_9ACTN</name>
<organism evidence="9 10">
    <name type="scientific">Nonomuraea longicatena</name>
    <dbReference type="NCBI Taxonomy" id="83682"/>
    <lineage>
        <taxon>Bacteria</taxon>
        <taxon>Bacillati</taxon>
        <taxon>Actinomycetota</taxon>
        <taxon>Actinomycetes</taxon>
        <taxon>Streptosporangiales</taxon>
        <taxon>Streptosporangiaceae</taxon>
        <taxon>Nonomuraea</taxon>
    </lineage>
</organism>
<feature type="transmembrane region" description="Helical" evidence="8">
    <location>
        <begin position="67"/>
        <end position="85"/>
    </location>
</feature>
<feature type="transmembrane region" description="Helical" evidence="8">
    <location>
        <begin position="123"/>
        <end position="141"/>
    </location>
</feature>
<keyword evidence="7 8" id="KW-0472">Membrane</keyword>
<dbReference type="InterPro" id="IPR000522">
    <property type="entry name" value="ABC_transptr_permease_BtuC"/>
</dbReference>
<comment type="similarity">
    <text evidence="2">Belongs to the binding-protein-dependent transport system permease family. FecCD subfamily.</text>
</comment>
<keyword evidence="3" id="KW-0813">Transport</keyword>
<dbReference type="SUPFAM" id="SSF81345">
    <property type="entry name" value="ABC transporter involved in vitamin B12 uptake, BtuC"/>
    <property type="match status" value="1"/>
</dbReference>
<accession>A0ABN1Q8V1</accession>
<dbReference type="PANTHER" id="PTHR30472">
    <property type="entry name" value="FERRIC ENTEROBACTIN TRANSPORT SYSTEM PERMEASE PROTEIN"/>
    <property type="match status" value="1"/>
</dbReference>
<keyword evidence="5 8" id="KW-0812">Transmembrane</keyword>
<dbReference type="InterPro" id="IPR037294">
    <property type="entry name" value="ABC_BtuC-like"/>
</dbReference>
<comment type="subcellular location">
    <subcellularLocation>
        <location evidence="1">Cell membrane</location>
        <topology evidence="1">Multi-pass membrane protein</topology>
    </subcellularLocation>
</comment>
<feature type="transmembrane region" description="Helical" evidence="8">
    <location>
        <begin position="12"/>
        <end position="34"/>
    </location>
</feature>
<feature type="transmembrane region" description="Helical" evidence="8">
    <location>
        <begin position="311"/>
        <end position="329"/>
    </location>
</feature>
<evidence type="ECO:0000256" key="5">
    <source>
        <dbReference type="ARBA" id="ARBA00022692"/>
    </source>
</evidence>
<keyword evidence="4" id="KW-1003">Cell membrane</keyword>
<keyword evidence="10" id="KW-1185">Reference proteome</keyword>
<dbReference type="Gene3D" id="1.10.3470.10">
    <property type="entry name" value="ABC transporter involved in vitamin B12 uptake, BtuC"/>
    <property type="match status" value="1"/>
</dbReference>
<gene>
    <name evidence="9" type="ORF">GCM10009560_49690</name>
</gene>
<evidence type="ECO:0000313" key="10">
    <source>
        <dbReference type="Proteomes" id="UP001501578"/>
    </source>
</evidence>
<dbReference type="PANTHER" id="PTHR30472:SF1">
    <property type="entry name" value="FE(3+) DICITRATE TRANSPORT SYSTEM PERMEASE PROTEIN FECC-RELATED"/>
    <property type="match status" value="1"/>
</dbReference>
<dbReference type="CDD" id="cd06550">
    <property type="entry name" value="TM_ABC_iron-siderophores_like"/>
    <property type="match status" value="1"/>
</dbReference>
<dbReference type="Pfam" id="PF01032">
    <property type="entry name" value="FecCD"/>
    <property type="match status" value="1"/>
</dbReference>
<evidence type="ECO:0000256" key="4">
    <source>
        <dbReference type="ARBA" id="ARBA00022475"/>
    </source>
</evidence>
<evidence type="ECO:0000256" key="1">
    <source>
        <dbReference type="ARBA" id="ARBA00004651"/>
    </source>
</evidence>
<sequence length="337" mass="34038">MVEGGRHPVSRAVWLAGAVAALAVVASASVAVGAKPIAMSSVLEAITGFDGSNDHLIVRDLRLPRTAAGLLVGAALGASGALIQALTRNPLADPGLLGVNAGAALFVAIGIAGFGVESVAGHLWFAFAGALVATLGVYLIGSAGRSAADPIRLTLAGVAMGAVLVGVTSAMMLLRPRTFEHMRGWNAGTLAGRGADVLLPTLPFAATGLLLALVAARSLNEIALGDEVAASLGVSVRRTRAVVVLAVTLLAGTATAIAGPIVFVGLMIPHVARWIAGPDQRWILLHTIVLAPVLLLLSDVVGRVATAPGEVPVGIVTAFVGAPVLIFLIRRRRAAGR</sequence>
<feature type="transmembrane region" description="Helical" evidence="8">
    <location>
        <begin position="97"/>
        <end position="116"/>
    </location>
</feature>
<evidence type="ECO:0000256" key="8">
    <source>
        <dbReference type="SAM" id="Phobius"/>
    </source>
</evidence>
<dbReference type="EMBL" id="BAAAHQ010000025">
    <property type="protein sequence ID" value="GAA0939226.1"/>
    <property type="molecule type" value="Genomic_DNA"/>
</dbReference>
<dbReference type="Proteomes" id="UP001501578">
    <property type="component" value="Unassembled WGS sequence"/>
</dbReference>
<feature type="transmembrane region" description="Helical" evidence="8">
    <location>
        <begin position="241"/>
        <end position="271"/>
    </location>
</feature>
<reference evidence="9 10" key="1">
    <citation type="journal article" date="2019" name="Int. J. Syst. Evol. Microbiol.">
        <title>The Global Catalogue of Microorganisms (GCM) 10K type strain sequencing project: providing services to taxonomists for standard genome sequencing and annotation.</title>
        <authorList>
            <consortium name="The Broad Institute Genomics Platform"/>
            <consortium name="The Broad Institute Genome Sequencing Center for Infectious Disease"/>
            <person name="Wu L."/>
            <person name="Ma J."/>
        </authorList>
    </citation>
    <scope>NUCLEOTIDE SEQUENCE [LARGE SCALE GENOMIC DNA]</scope>
    <source>
        <strain evidence="9 10">JCM 11136</strain>
    </source>
</reference>
<evidence type="ECO:0000313" key="9">
    <source>
        <dbReference type="EMBL" id="GAA0939226.1"/>
    </source>
</evidence>
<evidence type="ECO:0000256" key="2">
    <source>
        <dbReference type="ARBA" id="ARBA00007935"/>
    </source>
</evidence>